<keyword evidence="9" id="KW-0282">Flagellum</keyword>
<dbReference type="Gene3D" id="3.40.50.2300">
    <property type="match status" value="1"/>
</dbReference>
<evidence type="ECO:0000256" key="3">
    <source>
        <dbReference type="ARBA" id="ARBA00023015"/>
    </source>
</evidence>
<feature type="domain" description="Response regulatory" evidence="8">
    <location>
        <begin position="11"/>
        <end position="122"/>
    </location>
</feature>
<evidence type="ECO:0000313" key="9">
    <source>
        <dbReference type="EMBL" id="QLI04736.1"/>
    </source>
</evidence>
<dbReference type="Pfam" id="PF00158">
    <property type="entry name" value="Sigma54_activat"/>
    <property type="match status" value="1"/>
</dbReference>
<dbReference type="PROSITE" id="PS50045">
    <property type="entry name" value="SIGMA54_INTERACT_4"/>
    <property type="match status" value="1"/>
</dbReference>
<dbReference type="EMBL" id="CP049075">
    <property type="protein sequence ID" value="QLI04736.1"/>
    <property type="molecule type" value="Genomic_DNA"/>
</dbReference>
<name>A0A7H9CF94_9BACT</name>
<evidence type="ECO:0000256" key="5">
    <source>
        <dbReference type="ARBA" id="ARBA00023163"/>
    </source>
</evidence>
<dbReference type="KEGG" id="cinf:CINF_0186"/>
<dbReference type="SUPFAM" id="SSF52540">
    <property type="entry name" value="P-loop containing nucleoside triphosphate hydrolases"/>
    <property type="match status" value="1"/>
</dbReference>
<dbReference type="InterPro" id="IPR027417">
    <property type="entry name" value="P-loop_NTPase"/>
</dbReference>
<dbReference type="CDD" id="cd00009">
    <property type="entry name" value="AAA"/>
    <property type="match status" value="1"/>
</dbReference>
<dbReference type="Pfam" id="PF25601">
    <property type="entry name" value="AAA_lid_14"/>
    <property type="match status" value="1"/>
</dbReference>
<evidence type="ECO:0000256" key="6">
    <source>
        <dbReference type="PROSITE-ProRule" id="PRU00169"/>
    </source>
</evidence>
<dbReference type="SMART" id="SM00382">
    <property type="entry name" value="AAA"/>
    <property type="match status" value="1"/>
</dbReference>
<dbReference type="Gene3D" id="3.40.50.300">
    <property type="entry name" value="P-loop containing nucleotide triphosphate hydrolases"/>
    <property type="match status" value="1"/>
</dbReference>
<dbReference type="GO" id="GO:0006355">
    <property type="term" value="P:regulation of DNA-templated transcription"/>
    <property type="evidence" value="ECO:0007669"/>
    <property type="project" value="InterPro"/>
</dbReference>
<feature type="modified residue" description="4-aspartylphosphate" evidence="6">
    <location>
        <position position="60"/>
    </location>
</feature>
<dbReference type="SMART" id="SM00448">
    <property type="entry name" value="REC"/>
    <property type="match status" value="1"/>
</dbReference>
<keyword evidence="4" id="KW-0238">DNA-binding</keyword>
<keyword evidence="2" id="KW-0067">ATP-binding</keyword>
<dbReference type="GO" id="GO:0005524">
    <property type="term" value="F:ATP binding"/>
    <property type="evidence" value="ECO:0007669"/>
    <property type="project" value="UniProtKB-KW"/>
</dbReference>
<gene>
    <name evidence="9" type="primary">flgR</name>
    <name evidence="9" type="ORF">CINF_0186</name>
</gene>
<dbReference type="PROSITE" id="PS50110">
    <property type="entry name" value="RESPONSE_REGULATORY"/>
    <property type="match status" value="1"/>
</dbReference>
<dbReference type="RefSeq" id="WP_179975416.1">
    <property type="nucleotide sequence ID" value="NZ_CP049075.1"/>
</dbReference>
<dbReference type="GO" id="GO:0000160">
    <property type="term" value="P:phosphorelay signal transduction system"/>
    <property type="evidence" value="ECO:0007669"/>
    <property type="project" value="InterPro"/>
</dbReference>
<dbReference type="AlphaFoldDB" id="A0A7H9CF94"/>
<dbReference type="PANTHER" id="PTHR32071:SF21">
    <property type="entry name" value="TRANSCRIPTIONAL REGULATORY PROTEIN FLGR"/>
    <property type="match status" value="1"/>
</dbReference>
<keyword evidence="1" id="KW-0547">Nucleotide-binding</keyword>
<keyword evidence="5" id="KW-0804">Transcription</keyword>
<dbReference type="PANTHER" id="PTHR32071">
    <property type="entry name" value="TRANSCRIPTIONAL REGULATORY PROTEIN"/>
    <property type="match status" value="1"/>
</dbReference>
<keyword evidence="9" id="KW-0966">Cell projection</keyword>
<dbReference type="Proteomes" id="UP000509414">
    <property type="component" value="Chromosome"/>
</dbReference>
<dbReference type="PROSITE" id="PS00676">
    <property type="entry name" value="SIGMA54_INTERACT_2"/>
    <property type="match status" value="1"/>
</dbReference>
<reference evidence="9 10" key="1">
    <citation type="submission" date="2020-02" db="EMBL/GenBank/DDBJ databases">
        <title>Complete genome sequence of the novel Campylobacter species Candidatus Campylobacter infans.</title>
        <authorList>
            <person name="Duim B."/>
            <person name="Zomer A."/>
            <person name="van der Graaf L."/>
            <person name="Wagenaar J."/>
        </authorList>
    </citation>
    <scope>NUCLEOTIDE SEQUENCE [LARGE SCALE GENOMIC DNA]</scope>
    <source>
        <strain evidence="9 10">19S00001</strain>
    </source>
</reference>
<dbReference type="InterPro" id="IPR003593">
    <property type="entry name" value="AAA+_ATPase"/>
</dbReference>
<dbReference type="InterPro" id="IPR025662">
    <property type="entry name" value="Sigma_54_int_dom_ATP-bd_1"/>
</dbReference>
<keyword evidence="6" id="KW-0597">Phosphoprotein</keyword>
<dbReference type="InterPro" id="IPR002078">
    <property type="entry name" value="Sigma_54_int"/>
</dbReference>
<dbReference type="InterPro" id="IPR001789">
    <property type="entry name" value="Sig_transdc_resp-reg_receiver"/>
</dbReference>
<protein>
    <submittedName>
        <fullName evidence="9">Flagella-associated two-component system, response regulator</fullName>
    </submittedName>
</protein>
<dbReference type="GO" id="GO:0003677">
    <property type="term" value="F:DNA binding"/>
    <property type="evidence" value="ECO:0007669"/>
    <property type="project" value="UniProtKB-KW"/>
</dbReference>
<evidence type="ECO:0000256" key="1">
    <source>
        <dbReference type="ARBA" id="ARBA00022741"/>
    </source>
</evidence>
<evidence type="ECO:0000259" key="7">
    <source>
        <dbReference type="PROSITE" id="PS50045"/>
    </source>
</evidence>
<keyword evidence="9" id="KW-0969">Cilium</keyword>
<dbReference type="PROSITE" id="PS00675">
    <property type="entry name" value="SIGMA54_INTERACT_1"/>
    <property type="match status" value="1"/>
</dbReference>
<dbReference type="InterPro" id="IPR025943">
    <property type="entry name" value="Sigma_54_int_dom_ATP-bd_2"/>
</dbReference>
<keyword evidence="3" id="KW-0805">Transcription regulation</keyword>
<evidence type="ECO:0000256" key="4">
    <source>
        <dbReference type="ARBA" id="ARBA00023125"/>
    </source>
</evidence>
<dbReference type="SUPFAM" id="SSF52172">
    <property type="entry name" value="CheY-like"/>
    <property type="match status" value="1"/>
</dbReference>
<keyword evidence="10" id="KW-1185">Reference proteome</keyword>
<proteinExistence type="predicted"/>
<dbReference type="Gene3D" id="1.10.8.60">
    <property type="match status" value="1"/>
</dbReference>
<dbReference type="Pfam" id="PF00072">
    <property type="entry name" value="Response_reg"/>
    <property type="match status" value="1"/>
</dbReference>
<accession>A0A7H9CF94</accession>
<dbReference type="InterPro" id="IPR011006">
    <property type="entry name" value="CheY-like_superfamily"/>
</dbReference>
<feature type="domain" description="Sigma-54 factor interaction" evidence="7">
    <location>
        <begin position="152"/>
        <end position="381"/>
    </location>
</feature>
<evidence type="ECO:0000256" key="2">
    <source>
        <dbReference type="ARBA" id="ARBA00022840"/>
    </source>
</evidence>
<evidence type="ECO:0000259" key="8">
    <source>
        <dbReference type="PROSITE" id="PS50110"/>
    </source>
</evidence>
<dbReference type="FunFam" id="3.40.50.300:FF:000006">
    <property type="entry name" value="DNA-binding transcriptional regulator NtrC"/>
    <property type="match status" value="1"/>
</dbReference>
<sequence>MPNAPKNHKLKVAIVEDDINMRKSLELALSDYDEFEVKAYKSALDALKKMPEDTELIVTDINMPGLDGLAFAKELAGKYDIIIMTGNATLNRAIESMRLGVRDFLTKPFDAQTLVNAMRRVRDENSKNAVLKNAVKITNAGVSAANDCNNGFLASSPALQSTLNLAKKAASTDASVMISGQSGVGKELFARYIHDNSMRKSSAFIAINMAAIPENLLESELYGYEKGAFTDASATKKGLFELADGGTLFLDEIGEMPIALQPKLLRVIQERELMRVGGSKQLKINVRIVCATNANLLEKVKNGEFREDLYYRLNTIPIQIPPLKERKDEIQTIAQESLKKFCTLYNLGEKSFSKDALKALLDYDYPGNIRELISIIERSAILSEDKIINACDLRIGL</sequence>
<evidence type="ECO:0000313" key="10">
    <source>
        <dbReference type="Proteomes" id="UP000509414"/>
    </source>
</evidence>
<organism evidence="9 10">
    <name type="scientific">Candidatus Campylobacter infans</name>
    <dbReference type="NCBI Taxonomy" id="2561898"/>
    <lineage>
        <taxon>Bacteria</taxon>
        <taxon>Pseudomonadati</taxon>
        <taxon>Campylobacterota</taxon>
        <taxon>Epsilonproteobacteria</taxon>
        <taxon>Campylobacterales</taxon>
        <taxon>Campylobacteraceae</taxon>
        <taxon>Campylobacter</taxon>
    </lineage>
</organism>
<dbReference type="InterPro" id="IPR058031">
    <property type="entry name" value="AAA_lid_NorR"/>
</dbReference>